<dbReference type="Gene3D" id="3.20.180.20">
    <property type="entry name" value="Dynein heavy chain, N-terminal domain 2"/>
    <property type="match status" value="1"/>
</dbReference>
<dbReference type="FunFam" id="3.40.50.300:FF:001566">
    <property type="entry name" value="Dynein heavy chain domain 1"/>
    <property type="match status" value="1"/>
</dbReference>
<dbReference type="PANTHER" id="PTHR10676:SF359">
    <property type="entry name" value="DYNEIN HEAVY CHAIN DOMAIN-CONTAINING PROTEIN 1"/>
    <property type="match status" value="1"/>
</dbReference>
<dbReference type="GO" id="GO:0051959">
    <property type="term" value="F:dynein light intermediate chain binding"/>
    <property type="evidence" value="ECO:0007669"/>
    <property type="project" value="InterPro"/>
</dbReference>
<feature type="domain" description="Dynein heavy chain AAA 5 extension" evidence="18">
    <location>
        <begin position="2288"/>
        <end position="2406"/>
    </location>
</feature>
<evidence type="ECO:0000256" key="1">
    <source>
        <dbReference type="ARBA" id="ARBA00004230"/>
    </source>
</evidence>
<feature type="region of interest" description="Disordered" evidence="12">
    <location>
        <begin position="2825"/>
        <end position="2852"/>
    </location>
</feature>
<comment type="similarity">
    <text evidence="2">Belongs to the dynein heavy chain family.</text>
</comment>
<dbReference type="InterPro" id="IPR041466">
    <property type="entry name" value="Dynein_AAA5_ext"/>
</dbReference>
<dbReference type="Gene3D" id="1.10.472.130">
    <property type="match status" value="1"/>
</dbReference>
<feature type="compositionally biased region" description="Basic and acidic residues" evidence="12">
    <location>
        <begin position="2752"/>
        <end position="2765"/>
    </location>
</feature>
<dbReference type="FunFam" id="1.20.58.1120:FF:000010">
    <property type="entry name" value="Dynein heavy chain domain 1"/>
    <property type="match status" value="1"/>
</dbReference>
<dbReference type="Pfam" id="PF12780">
    <property type="entry name" value="AAA_8"/>
    <property type="match status" value="1"/>
</dbReference>
<accession>A0A8C6RCS2</accession>
<dbReference type="OMA" id="SRNIVMH"/>
<dbReference type="Gene3D" id="1.20.920.20">
    <property type="match status" value="1"/>
</dbReference>
<keyword evidence="6" id="KW-0969">Cilium</keyword>
<gene>
    <name evidence="20" type="primary">Dnhd1</name>
</gene>
<dbReference type="Pfam" id="PF12774">
    <property type="entry name" value="AAA_6"/>
    <property type="match status" value="1"/>
</dbReference>
<dbReference type="Pfam" id="PF17852">
    <property type="entry name" value="Dynein_AAA_lid"/>
    <property type="match status" value="1"/>
</dbReference>
<dbReference type="FunFam" id="1.20.920.30:FF:000008">
    <property type="entry name" value="Dynein heavy chain domain 1"/>
    <property type="match status" value="1"/>
</dbReference>
<dbReference type="FunFam" id="3.40.50.300:FF:001336">
    <property type="entry name" value="Dynein heavy chain domain-containing protein 1"/>
    <property type="match status" value="1"/>
</dbReference>
<dbReference type="FunFam" id="1.10.8.720:FF:000018">
    <property type="entry name" value="Uncharacterized protein"/>
    <property type="match status" value="1"/>
</dbReference>
<evidence type="ECO:0000256" key="6">
    <source>
        <dbReference type="ARBA" id="ARBA00023069"/>
    </source>
</evidence>
<evidence type="ECO:0000259" key="13">
    <source>
        <dbReference type="Pfam" id="PF03028"/>
    </source>
</evidence>
<dbReference type="GO" id="GO:0036126">
    <property type="term" value="C:sperm flagellum"/>
    <property type="evidence" value="ECO:0007669"/>
    <property type="project" value="Ensembl"/>
</dbReference>
<dbReference type="Proteomes" id="UP000694381">
    <property type="component" value="Unassembled WGS sequence"/>
</dbReference>
<evidence type="ECO:0000256" key="12">
    <source>
        <dbReference type="SAM" id="MobiDB-lite"/>
    </source>
</evidence>
<dbReference type="Ensembl" id="ENSNGAT00000022699.1">
    <property type="protein sequence ID" value="ENSNGAP00000017075.1"/>
    <property type="gene ID" value="ENSNGAG00000017568.1"/>
</dbReference>
<feature type="coiled-coil region" evidence="11">
    <location>
        <begin position="918"/>
        <end position="945"/>
    </location>
</feature>
<feature type="domain" description="Dynein heavy chain coiled coil stalk" evidence="16">
    <location>
        <begin position="3288"/>
        <end position="3523"/>
    </location>
</feature>
<evidence type="ECO:0000259" key="16">
    <source>
        <dbReference type="Pfam" id="PF12777"/>
    </source>
</evidence>
<dbReference type="FunFam" id="1.20.920.20:FF:000011">
    <property type="entry name" value="Dynein heavy chain domain 1"/>
    <property type="match status" value="1"/>
</dbReference>
<dbReference type="GeneTree" id="ENSGT00940000155523"/>
<feature type="region of interest" description="Disordered" evidence="12">
    <location>
        <begin position="3637"/>
        <end position="3716"/>
    </location>
</feature>
<evidence type="ECO:0000256" key="4">
    <source>
        <dbReference type="ARBA" id="ARBA00022846"/>
    </source>
</evidence>
<dbReference type="InterPro" id="IPR035699">
    <property type="entry name" value="AAA_6"/>
</dbReference>
<dbReference type="InterPro" id="IPR042228">
    <property type="entry name" value="Dynein_linker_3"/>
</dbReference>
<dbReference type="FunFam" id="3.40.50.300:FF:001491">
    <property type="entry name" value="Dynein heavy chain domain 1"/>
    <property type="match status" value="1"/>
</dbReference>
<comment type="subcellular location">
    <subcellularLocation>
        <location evidence="1">Cell projection</location>
        <location evidence="1">Cilium</location>
        <location evidence="1">Flagellum</location>
    </subcellularLocation>
</comment>
<organism evidence="20 21">
    <name type="scientific">Nannospalax galili</name>
    <name type="common">Northern Israeli blind subterranean mole rat</name>
    <name type="synonym">Spalax galili</name>
    <dbReference type="NCBI Taxonomy" id="1026970"/>
    <lineage>
        <taxon>Eukaryota</taxon>
        <taxon>Metazoa</taxon>
        <taxon>Chordata</taxon>
        <taxon>Craniata</taxon>
        <taxon>Vertebrata</taxon>
        <taxon>Euteleostomi</taxon>
        <taxon>Mammalia</taxon>
        <taxon>Eutheria</taxon>
        <taxon>Euarchontoglires</taxon>
        <taxon>Glires</taxon>
        <taxon>Rodentia</taxon>
        <taxon>Myomorpha</taxon>
        <taxon>Muroidea</taxon>
        <taxon>Spalacidae</taxon>
        <taxon>Spalacinae</taxon>
        <taxon>Nannospalax</taxon>
    </lineage>
</organism>
<evidence type="ECO:0000259" key="14">
    <source>
        <dbReference type="Pfam" id="PF08393"/>
    </source>
</evidence>
<feature type="region of interest" description="Disordered" evidence="12">
    <location>
        <begin position="2752"/>
        <end position="2798"/>
    </location>
</feature>
<protein>
    <recommendedName>
        <fullName evidence="8">Dynein heavy chain domain-containing protein 1</fullName>
    </recommendedName>
    <alternativeName>
        <fullName evidence="9">Coiled-coil domain-containing protein 35</fullName>
    </alternativeName>
    <alternativeName>
        <fullName evidence="10">Dynein heavy chain domain 1-like protein</fullName>
    </alternativeName>
</protein>
<dbReference type="Gene3D" id="1.20.58.1120">
    <property type="match status" value="1"/>
</dbReference>
<dbReference type="Pfam" id="PF03028">
    <property type="entry name" value="Dynein_heavy"/>
    <property type="match status" value="1"/>
</dbReference>
<sequence length="4804" mass="539925">MKPHQQICAPSLALRSEPGRPGEDRALGGWKGSLLGPAPASNQSLAVGGSAGPRKGPLLVCLRLQFYPSSCPNPTDPAPSLSPSPPLSWQSKVWNWHLDPELWARSVRQQLNACLCFDMEERKEQLEDHAWSCPKKAKELLRELVESEERVALELLLAELQSLISAVLQDGSSEAWRYLYAVLGLLPPYRELLGGHLDLLPFLEQLYCWAPKVQSHLQLDLLDAIDKVFPPDSSLLHRASHVDCHPQKKRFHRESPRPACPIVKARWGGQQEKELDTWLRPLTLPELQHCLGIVGAEVALEETQWLNSLSLLPLALATDIPVQYESNGADHMEEEPAAGKSQLGSEAPDEKDFKKRSYDFLSETSILSSQVKSILKAEKSVKKVHFFYLNVAPDRHFRPYNLIVVPPNKVNPEHYVFSPFGILHVHPAEGSETMSLGTWHRHSVLWQELQSIPFFKYCLLRKALTCWKKNAKLYGLLRIQTFLMNHLLLVVPHFGAGLLHISRLLQELHSVSWLPKEPDQTYELLDLQKALAKENHKALQLLCRFLNLCTSILQLVHEDTYQMQQGLQERVQNWNRIRKGQGSIYLQRVLGRQLEKKLKQAEIWLLKLGKFARLVEYMICQNVVSILEDEITSFVANILQAPRQNPLLLSQLVFDENSHLSPVPCVENVIQTFTKSLQSIKTSALKVIQSVDLRTTRDPVYSEDKEQDSNAELLMPKFHGKPSDAVHLFCGPNVGFVWPWKSHAITDVLEVHGHRLRGQYLPPNYDKMKEDLDSSALIQQALTAQQALLKDMRQEVQEFCNSQQWVAVIYEFLKTWGPQKLENMRGCPIKDYVVLVNQLKVWEDQVSKMPVQLLTKGKLLLLSCHDVQAELESKLNSTRKTILEHVQNECWNRNQQLMTELTDFLRFFQTINSDIHAISQCSQKLNEANEQYTQLEERVEYVRSLHELLRNHHGLFSAENEVMDISLLDMWEAFRFERGQASEFLLSKRYAIVPKLQQLMAAALAELEGLLQKALSAPFMDPSQEQRSTEYQLIALEHQFLKTVSHFTELHHAYTTFTGEESPMALPICGTRPIVQQQCIWHLYRIISENFSEWKGMALAKFNLSMAREKTDAWLTEAAKLSTTLGLHSPVLQHCMHMLEEFRSYLPLLTKLSSLHLQSINCQSLLRVLGLSTLHSTEFLTLGQLLNCPLLEFADRINQVWQYDKERIHAQETLQQMQQYWEARQLRLLNFILHVPYEPPASERSKKQVFRSPQWELVDEDSGTFLLSDYSSLQDAIQDSLQALFKILAIQKSGELHKMALEWMTIMYGLGALLEVWVAFQQKWIFLNKVLHEMKIQFPSADLNARFKVMDDQYRTLMCISVADPMVLSLIVPNAKRSPYFQGQHLQQLLQGGSVELEAIIVALENVFYGVCARFPRLFFLSDSELVALLAAPLETCEAQTWAQRCFPHIKAVNFKSSPDDEKNEDDQESSPSRQAPVEALAVLGAGGEQVKLQGPLPLHPDLPKWLASLEKCLRLVLVNMLQGCVATCFAQNPSLVEEFKKLPQQRQASLPLHVQHWLDSVQAFPWQCILVAEEVVWRAEMEEVLLEWGTLGMTSMHIHKLEVLLQFIRTQRSSQDGHPLPSVRQTSLLSTLLVMAVTHRDVAQLLEKHQVSGLTDFHWARQLKYHLGSSHLTPKSPLQSLKTIASAEPSLSPATCWIDVLGRSFLYNYEYLGPKLGPLPSLMHERQVLVLLLALEEVACGTLLGRDGLGKAETMNGLARALGRQLVTMPCLPQIESRCLSNYLNGALQGGAWLLLEAVHRLPSSLLSALGQRLAEVHRLYAPLYQKASQSTSTIDPTDPLFLGIGFFEKHHVSMRLGYGCFLTMRALSPAVPANLHMLLRPVALALPDLQRVAELTLLGAGVRDASRMATRLSKLFSLECELVSGTLPCRLPLLKQILEGTIHMLNVTKEEDTSQKPHNSAVKEEAALLHALLNSPLFSILDGLRLQKLQELLCGIFPSASQVLAEPMTHRLMRSVVVEELQRVDLLPTPNMLISLEQLSQALSRASGILLLGPAGSGKTTCWNSLFKIQNRLAAMEHTSTKGFQSVEITHLYPSALSSQELLGWLEGSSWHYGIFPKLLRAAPQCKSTGVTDQSEELMGIQQWIVCDGASSCAWLDSITCLLCDPPQLSLPNGQQIARPLSTLLLMEVADAEGMSPTVVGQCGLVWCGGEQTWQCMLTVLMTSLPNEYHLQQRTIVELNRLAEIMVPAVLRFLAHKGASSLLQVHGHQGVCPGVAEITSLTRILRGLLDPHLHLYKEEKALTTVEDLSSSDLVAQSFKSSKSKTQADSDKAKKRQRKHLLAISSFLFAVIWGFGAHLPSRLWPLFDNFMRNSISCLSNYPKPPSSVLVFDLHVNPEDGTLVPFTGQYLSSRVRGSLGSFHPSTQTERLLYVVDLLLSNGQPVLLAGEAATGKSAFVEVLVEPNHSFIHSPIHPALNSAHLRHLLSRGVQGQAQANPTSGYHQDLKCSLLFLMEDLHLAASDSEKTCQPVLETLRQAMDGTIYAHTTLELQTLQPTVSFLATATVPGFWERPLCPRLFRLFTVLALGSMTQDTFLSRHVRTIQAWLERFPSVEREHTLARALVRASVEAWEAVCNCFMPSPLRPHYRFSLHSVSHLLGSLQLLPTRMGLRGFSDSSHHQEYLRWASGLRGTRLTIMTSMRSMVRLWLHEAQRTFCDRLDSPRERSHCAKLLLEVAQNVFCCAPGTQSLVKDHEEEKEEERVPEVESEGEIAQWEDLSNSDSDSEQEEDPYGLQATTGSYISIPTLSPSIRSLSKESIESVSYMTEQEEDIKSASSKVQSETPKSGEQKAPQMDLVSPLLIPVLLMYPQEEPSDLVFSQELTIGASFETPNLYLERQWENLEKQLAASAVQLKLNPNLARCHTMAQHVVRLVRVLARPQQHGLLLSVARGTGRRTAITLASSICQVHLFHLPSKSKEDISQCLRNTSWRAGVLNQPVALLVPESVDVMTLHRLVALATSGSFPDQYTEADLDNIEEHLPKENLVVKYTTKKGMVLHRFYQQVRNNLHMFFLLGDHQAQKELPPTLFLRLLQLTTASVDRYEPWDQDSLIRVAQCHLESAQSLPLDDGSLKCPDIKASIPTVAKIMVLIHLSSAYYNQHQCPALPLVTPKTFLDFLDIFLLQQQMMILQMRARALRIHTALKTLRLMVERHSTRTSLVSDLEQQLKGSHKNLSIYQEQLEQSKLLYRQQLAECRHQENLIESLVRQHDALQAQQEAFLEQMGKAFLGPLSQLQVSDFEEIRSYRAPPESVVQVTDALCDLFHHETGWANAKQLLCTENFYQELVFFPKEKLTDSELIKLDQALNAPGMRDAALRAVSTPAANLAVWLWAVLRYGMAHRRGLPTGLLLQQVEATLAREQARLGQFQFQAQETWEKTMVLNKKLEDAQTCYNLLMESLSKAQGGQYHKWPIKSVLLTPLHMWTTQLQKLKEHCMTVFGDALLCAAAVMYLGPFPPQRRKELLDKWLSVCRGFQEDLDADDIAQELKQKSVSKPPKTPLLPTRVPFRILSLLSCKSEQHQWDRDLKPQAKSARLAGLLLRSHIHYHSRRWPLLLDPSNQALVWLNPLPLRNEWLAPVSAENREKGHETNQDIENAEEDELEDDDDGGNREGNEARDQTKEENKNAGKEQEEQEKEKEKNETGSPNPASEPQGPPLLCLTVLSGADPELGPQLLKAAASGLPVLLTNVELGLACQELQWLLIREKLCPPQVQPGFCLYLSTTLPIHALEQVLGCELLKGLNVLDLGLNMDVLEEQMLHEILCREHPELETRWQELNIRAVDTHEAMEAAQEHLLMTLLLQNQKRQKPSKFLREMVRIQAKICQLNAHGEELEEQKLEEVTMWVPYRQVALHGMAMVEALSPLQNLQPFFCMSLENWLAATRRALDSMKPHDIHHGEDLTSHLLQLKKHLTRQLLGSTVAALGLTQLPLVGALGALALLQVTKKTQKLERLALWPGLAASPSTGQNTQVPGVVRPAWLGPRAWQECGVLELLPSFAGLRASLAGHSSAWQDYMSLSSTVLGPAPGPNPEPLSLLQKLILWRVLRPDCLTSALADLTTSLLGQPLDENLDAPTMAFEHSQATQPILILLPPPGHPTATLHPVTVIRNLAAKHEQHLHVIALGSEAWDPVSDVVSTLCQAMSKGHWLVLDNCHLMSHWPTELLQPLLGLLDGASVVSDLELSAQPESRNVATVHRDFRLWLIVSTEASASLPGVLTQHSMPVFWDQSLELGPILIDSMEVVQQGLYKQPLTQTMPLLLLHGLLLHRQLYGMKLQAHRGRWSQVTLTKVLQTQDQLSASLSNPSTAMQELAASVFYGGSVGDPEDREALISLTQACLNPSSRSWVQPYTPQYLLATLMPSPELGELDAMAECKARMHLLPTPSEPRTCGLNEGPKASLMRCQSRALLSALQRCSLTWVPSAFRVNTQCKERRLRQRLVQARRRLVALQGLLANPNITGSGPSLGPRAVGPSSQRPLEGFLETEVLELRQLVVTLQHDLDCLLQRLMGKPPCPSSRCAAVAEALWTGRLPRPWRPHAPAGPQLPWQWLRQLSSRGHLLVRYLTSGRNENTNELQRIFHLSAFRHPRRLLLALRWEAVLEHSVPNTSLPANQDSGSSATTSHLPHKCQELSNNPLHIRVENDPDPKVPEMGLLLIGLQVQHAEWDTIDGALQDSSSSQPSPLPPVSVSTRARSANDVPVLASLGVYSCPVYMTGPLGTTKLHSRNILMHLPLPTKLSPATCIQQRVHVCSPSLT</sequence>
<dbReference type="FunFam" id="3.40.50.300:FF:001540">
    <property type="entry name" value="Dynein heavy chain domain 1"/>
    <property type="match status" value="1"/>
</dbReference>
<dbReference type="Pfam" id="PF12775">
    <property type="entry name" value="AAA_7"/>
    <property type="match status" value="1"/>
</dbReference>
<evidence type="ECO:0000259" key="17">
    <source>
        <dbReference type="Pfam" id="PF12780"/>
    </source>
</evidence>
<dbReference type="GO" id="GO:0120316">
    <property type="term" value="P:sperm flagellum assembly"/>
    <property type="evidence" value="ECO:0007669"/>
    <property type="project" value="Ensembl"/>
</dbReference>
<name>A0A8C6RCS2_NANGA</name>
<feature type="coiled-coil region" evidence="11">
    <location>
        <begin position="3218"/>
        <end position="3280"/>
    </location>
</feature>
<dbReference type="SUPFAM" id="SSF52540">
    <property type="entry name" value="P-loop containing nucleoside triphosphate hydrolases"/>
    <property type="match status" value="2"/>
</dbReference>
<feature type="compositionally biased region" description="Acidic residues" evidence="12">
    <location>
        <begin position="3650"/>
        <end position="3662"/>
    </location>
</feature>
<dbReference type="InterPro" id="IPR004273">
    <property type="entry name" value="Dynein_heavy_D6_P-loop"/>
</dbReference>
<dbReference type="GO" id="GO:0005524">
    <property type="term" value="F:ATP binding"/>
    <property type="evidence" value="ECO:0007669"/>
    <property type="project" value="InterPro"/>
</dbReference>
<feature type="domain" description="Dynein heavy chain region D6 P-loop" evidence="13">
    <location>
        <begin position="4153"/>
        <end position="4273"/>
    </location>
</feature>
<evidence type="ECO:0000256" key="3">
    <source>
        <dbReference type="ARBA" id="ARBA00022473"/>
    </source>
</evidence>
<dbReference type="FunFam" id="3.20.180.20:FF:000007">
    <property type="entry name" value="Dynein heavy chain domain 1"/>
    <property type="match status" value="1"/>
</dbReference>
<evidence type="ECO:0000256" key="10">
    <source>
        <dbReference type="ARBA" id="ARBA00082961"/>
    </source>
</evidence>
<dbReference type="Gene3D" id="3.40.50.300">
    <property type="entry name" value="P-loop containing nucleotide triphosphate hydrolases"/>
    <property type="match status" value="6"/>
</dbReference>
<dbReference type="Gene3D" id="1.20.140.100">
    <property type="entry name" value="Dynein heavy chain, N-terminal domain 2"/>
    <property type="match status" value="1"/>
</dbReference>
<dbReference type="GO" id="GO:0008569">
    <property type="term" value="F:minus-end-directed microtubule motor activity"/>
    <property type="evidence" value="ECO:0007669"/>
    <property type="project" value="InterPro"/>
</dbReference>
<evidence type="ECO:0000256" key="11">
    <source>
        <dbReference type="SAM" id="Coils"/>
    </source>
</evidence>
<feature type="region of interest" description="Disordered" evidence="12">
    <location>
        <begin position="4720"/>
        <end position="4740"/>
    </location>
</feature>
<dbReference type="InterPro" id="IPR024317">
    <property type="entry name" value="Dynein_heavy_chain_D4_dom"/>
</dbReference>
<dbReference type="InterPro" id="IPR027417">
    <property type="entry name" value="P-loop_NTPase"/>
</dbReference>
<feature type="compositionally biased region" description="Basic and acidic residues" evidence="12">
    <location>
        <begin position="3637"/>
        <end position="3646"/>
    </location>
</feature>
<feature type="domain" description="Dynein heavy chain C-terminal" evidence="19">
    <location>
        <begin position="4524"/>
        <end position="4798"/>
    </location>
</feature>
<feature type="region of interest" description="Disordered" evidence="12">
    <location>
        <begin position="4655"/>
        <end position="4674"/>
    </location>
</feature>
<dbReference type="FunFam" id="3.40.50.300:FF:001411">
    <property type="entry name" value="Dynein heavy chain domain 1"/>
    <property type="match status" value="1"/>
</dbReference>
<feature type="compositionally biased region" description="Basic and acidic residues" evidence="12">
    <location>
        <begin position="17"/>
        <end position="26"/>
    </location>
</feature>
<dbReference type="Pfam" id="PF08393">
    <property type="entry name" value="DHC_N2"/>
    <property type="match status" value="1"/>
</dbReference>
<evidence type="ECO:0000313" key="20">
    <source>
        <dbReference type="Ensembl" id="ENSNGAP00000017075.1"/>
    </source>
</evidence>
<evidence type="ECO:0000313" key="21">
    <source>
        <dbReference type="Proteomes" id="UP000694381"/>
    </source>
</evidence>
<dbReference type="InterPro" id="IPR013602">
    <property type="entry name" value="Dynein_heavy_linker"/>
</dbReference>
<evidence type="ECO:0000256" key="9">
    <source>
        <dbReference type="ARBA" id="ARBA00075612"/>
    </source>
</evidence>
<evidence type="ECO:0000259" key="15">
    <source>
        <dbReference type="Pfam" id="PF12774"/>
    </source>
</evidence>
<keyword evidence="7" id="KW-0966">Cell projection</keyword>
<dbReference type="Pfam" id="PF12777">
    <property type="entry name" value="MT"/>
    <property type="match status" value="1"/>
</dbReference>
<feature type="compositionally biased region" description="Basic and acidic residues" evidence="12">
    <location>
        <begin position="3663"/>
        <end position="3697"/>
    </location>
</feature>
<dbReference type="Gene3D" id="1.20.920.30">
    <property type="match status" value="1"/>
</dbReference>
<dbReference type="InterPro" id="IPR042222">
    <property type="entry name" value="Dynein_2_N"/>
</dbReference>
<feature type="domain" description="Dynein heavy chain linker" evidence="14">
    <location>
        <begin position="1078"/>
        <end position="1523"/>
    </location>
</feature>
<evidence type="ECO:0000256" key="2">
    <source>
        <dbReference type="ARBA" id="ARBA00008887"/>
    </source>
</evidence>
<dbReference type="InterPro" id="IPR026983">
    <property type="entry name" value="DHC"/>
</dbReference>
<keyword evidence="4" id="KW-0282">Flagellum</keyword>
<proteinExistence type="inferred from homology"/>
<evidence type="ECO:0000256" key="5">
    <source>
        <dbReference type="ARBA" id="ARBA00023054"/>
    </source>
</evidence>
<reference evidence="20" key="1">
    <citation type="submission" date="2025-08" db="UniProtKB">
        <authorList>
            <consortium name="Ensembl"/>
        </authorList>
    </citation>
    <scope>IDENTIFICATION</scope>
</reference>
<feature type="compositionally biased region" description="Polar residues" evidence="12">
    <location>
        <begin position="4655"/>
        <end position="4672"/>
    </location>
</feature>
<evidence type="ECO:0000256" key="7">
    <source>
        <dbReference type="ARBA" id="ARBA00023273"/>
    </source>
</evidence>
<dbReference type="GO" id="GO:0045505">
    <property type="term" value="F:dynein intermediate chain binding"/>
    <property type="evidence" value="ECO:0007669"/>
    <property type="project" value="InterPro"/>
</dbReference>
<keyword evidence="3" id="KW-0217">Developmental protein</keyword>
<reference evidence="20" key="2">
    <citation type="submission" date="2025-09" db="UniProtKB">
        <authorList>
            <consortium name="Ensembl"/>
        </authorList>
    </citation>
    <scope>IDENTIFICATION</scope>
</reference>
<feature type="domain" description="Dynein heavy chain hydrolytic ATP-binding dynein motor region" evidence="15">
    <location>
        <begin position="1708"/>
        <end position="2062"/>
    </location>
</feature>
<evidence type="ECO:0000259" key="18">
    <source>
        <dbReference type="Pfam" id="PF17852"/>
    </source>
</evidence>
<evidence type="ECO:0000256" key="8">
    <source>
        <dbReference type="ARBA" id="ARBA00069934"/>
    </source>
</evidence>
<feature type="domain" description="Dynein heavy chain AAA module D4" evidence="17">
    <location>
        <begin position="2922"/>
        <end position="3179"/>
    </location>
</feature>
<dbReference type="FunFam" id="1.20.140.100:FF:000008">
    <property type="entry name" value="Dynein heavy chain domain 1"/>
    <property type="match status" value="1"/>
</dbReference>
<dbReference type="InterPro" id="IPR024743">
    <property type="entry name" value="Dynein_HC_stalk"/>
</dbReference>
<keyword evidence="21" id="KW-1185">Reference proteome</keyword>
<feature type="region of interest" description="Disordered" evidence="12">
    <location>
        <begin position="1"/>
        <end position="33"/>
    </location>
</feature>
<feature type="compositionally biased region" description="Polar residues" evidence="12">
    <location>
        <begin position="2834"/>
        <end position="2846"/>
    </location>
</feature>
<dbReference type="Pfam" id="PF18199">
    <property type="entry name" value="Dynein_C"/>
    <property type="match status" value="1"/>
</dbReference>
<dbReference type="InterPro" id="IPR041228">
    <property type="entry name" value="Dynein_C"/>
</dbReference>
<dbReference type="GO" id="GO:0036156">
    <property type="term" value="C:inner dynein arm"/>
    <property type="evidence" value="ECO:0007669"/>
    <property type="project" value="TreeGrafter"/>
</dbReference>
<dbReference type="PANTHER" id="PTHR10676">
    <property type="entry name" value="DYNEIN HEAVY CHAIN FAMILY PROTEIN"/>
    <property type="match status" value="1"/>
</dbReference>
<keyword evidence="5 11" id="KW-0175">Coiled coil</keyword>
<evidence type="ECO:0000259" key="19">
    <source>
        <dbReference type="Pfam" id="PF18199"/>
    </source>
</evidence>
<feature type="region of interest" description="Disordered" evidence="12">
    <location>
        <begin position="332"/>
        <end position="351"/>
    </location>
</feature>